<organism evidence="4 5">
    <name type="scientific">Pseudomonas kuykendallii</name>
    <dbReference type="NCBI Taxonomy" id="1007099"/>
    <lineage>
        <taxon>Bacteria</taxon>
        <taxon>Pseudomonadati</taxon>
        <taxon>Pseudomonadota</taxon>
        <taxon>Gammaproteobacteria</taxon>
        <taxon>Pseudomonadales</taxon>
        <taxon>Pseudomonadaceae</taxon>
        <taxon>Pseudomonas</taxon>
    </lineage>
</organism>
<dbReference type="PANTHER" id="PTHR43208">
    <property type="entry name" value="ABC TRANSPORTER SUBSTRATE-BINDING PROTEIN"/>
    <property type="match status" value="1"/>
</dbReference>
<keyword evidence="5" id="KW-1185">Reference proteome</keyword>
<reference evidence="5" key="1">
    <citation type="submission" date="2016-10" db="EMBL/GenBank/DDBJ databases">
        <authorList>
            <person name="Varghese N."/>
            <person name="Submissions S."/>
        </authorList>
    </citation>
    <scope>NUCLEOTIDE SEQUENCE [LARGE SCALE GENOMIC DNA]</scope>
    <source>
        <strain evidence="5">NRRL B-59562</strain>
    </source>
</reference>
<keyword evidence="1 2" id="KW-0732">Signal</keyword>
<protein>
    <submittedName>
        <fullName evidence="4">Nucleoside-binding protein</fullName>
    </submittedName>
</protein>
<dbReference type="Gene3D" id="3.40.50.2300">
    <property type="match status" value="2"/>
</dbReference>
<sequence length="370" mass="39117">MKTRRHASLHLACIGLLASTALLALAPAQAAEAFKLAGKPKIAFIYAATVKDGGWNESIDNGRQQVASELGYPIAVAESIPEESTALKNAIDLYVQRGFNIIVTTSFGYSDGVLEAAKKYPQVAFLAASGTTNAANLESFYPRTYQAWYLAGIAAASVSPNKTLGMLGGFPVAPVNWDINGFALGAQSVDPTIKTIALYTNSWWDPAKESQAAKSILEQNADVIANNLSSAGPFTAAEKAGKASVGFQLDMSKMAPKGHLTSVVFHWDKYLVPTIRKIVDGSWEPNQYGAFPGLAEGVVDITPLSDKVPAEARAKIEAVRAQIIAGSFSPFSGPLFKQNGEEAVAAGAALDDAAIWNMDYLVKGTVGSVK</sequence>
<dbReference type="InterPro" id="IPR003760">
    <property type="entry name" value="PnrA-like"/>
</dbReference>
<accession>A0A1H2ZZJ9</accession>
<dbReference type="AlphaFoldDB" id="A0A1H2ZZJ9"/>
<dbReference type="EMBL" id="FNNU01000003">
    <property type="protein sequence ID" value="SDX22796.1"/>
    <property type="molecule type" value="Genomic_DNA"/>
</dbReference>
<dbReference type="InterPro" id="IPR052910">
    <property type="entry name" value="ABC-Purine-Binding"/>
</dbReference>
<dbReference type="CDD" id="cd19963">
    <property type="entry name" value="PBP1_BMP-like"/>
    <property type="match status" value="1"/>
</dbReference>
<dbReference type="SUPFAM" id="SSF53822">
    <property type="entry name" value="Periplasmic binding protein-like I"/>
    <property type="match status" value="1"/>
</dbReference>
<proteinExistence type="predicted"/>
<dbReference type="STRING" id="1007099.SAMN05216287_2517"/>
<dbReference type="InterPro" id="IPR028082">
    <property type="entry name" value="Peripla_BP_I"/>
</dbReference>
<dbReference type="PANTHER" id="PTHR43208:SF1">
    <property type="entry name" value="ABC TRANSPORTER SUBSTRATE-BINDING PROTEIN"/>
    <property type="match status" value="1"/>
</dbReference>
<dbReference type="Pfam" id="PF02608">
    <property type="entry name" value="Bmp"/>
    <property type="match status" value="1"/>
</dbReference>
<dbReference type="GO" id="GO:0005886">
    <property type="term" value="C:plasma membrane"/>
    <property type="evidence" value="ECO:0007669"/>
    <property type="project" value="InterPro"/>
</dbReference>
<dbReference type="RefSeq" id="WP_090228563.1">
    <property type="nucleotide sequence ID" value="NZ_FNNU01000003.1"/>
</dbReference>
<dbReference type="Proteomes" id="UP000243778">
    <property type="component" value="Unassembled WGS sequence"/>
</dbReference>
<evidence type="ECO:0000256" key="2">
    <source>
        <dbReference type="SAM" id="SignalP"/>
    </source>
</evidence>
<feature type="chain" id="PRO_5017348686" evidence="2">
    <location>
        <begin position="31"/>
        <end position="370"/>
    </location>
</feature>
<dbReference type="OrthoDB" id="9769871at2"/>
<evidence type="ECO:0000259" key="3">
    <source>
        <dbReference type="Pfam" id="PF02608"/>
    </source>
</evidence>
<evidence type="ECO:0000313" key="5">
    <source>
        <dbReference type="Proteomes" id="UP000243778"/>
    </source>
</evidence>
<feature type="signal peptide" evidence="2">
    <location>
        <begin position="1"/>
        <end position="30"/>
    </location>
</feature>
<evidence type="ECO:0000256" key="1">
    <source>
        <dbReference type="ARBA" id="ARBA00022729"/>
    </source>
</evidence>
<gene>
    <name evidence="4" type="ORF">SAMN05216287_2517</name>
</gene>
<evidence type="ECO:0000313" key="4">
    <source>
        <dbReference type="EMBL" id="SDX22796.1"/>
    </source>
</evidence>
<name>A0A1H2ZZJ9_9PSED</name>
<feature type="domain" description="ABC transporter substrate-binding protein PnrA-like" evidence="3">
    <location>
        <begin position="40"/>
        <end position="325"/>
    </location>
</feature>